<organism evidence="7 8">
    <name type="scientific">Saprolegnia parasitica (strain CBS 223.65)</name>
    <dbReference type="NCBI Taxonomy" id="695850"/>
    <lineage>
        <taxon>Eukaryota</taxon>
        <taxon>Sar</taxon>
        <taxon>Stramenopiles</taxon>
        <taxon>Oomycota</taxon>
        <taxon>Saprolegniomycetes</taxon>
        <taxon>Saprolegniales</taxon>
        <taxon>Saprolegniaceae</taxon>
        <taxon>Saprolegnia</taxon>
    </lineage>
</organism>
<feature type="domain" description="Carbohydrate kinase FGGY C-terminal" evidence="6">
    <location>
        <begin position="301"/>
        <end position="496"/>
    </location>
</feature>
<evidence type="ECO:0000259" key="5">
    <source>
        <dbReference type="Pfam" id="PF00370"/>
    </source>
</evidence>
<keyword evidence="4" id="KW-0067">ATP-binding</keyword>
<dbReference type="PANTHER" id="PTHR10196:SF57">
    <property type="entry name" value="XYLULOSE KINASE"/>
    <property type="match status" value="1"/>
</dbReference>
<dbReference type="InterPro" id="IPR018484">
    <property type="entry name" value="FGGY_N"/>
</dbReference>
<accession>A0A067CAB6</accession>
<dbReference type="RefSeq" id="XP_012205555.1">
    <property type="nucleotide sequence ID" value="XM_012350165.1"/>
</dbReference>
<dbReference type="GO" id="GO:0004856">
    <property type="term" value="F:D-xylulokinase activity"/>
    <property type="evidence" value="ECO:0007669"/>
    <property type="project" value="UniProtKB-UniRule"/>
</dbReference>
<evidence type="ECO:0000259" key="6">
    <source>
        <dbReference type="Pfam" id="PF02782"/>
    </source>
</evidence>
<gene>
    <name evidence="7" type="ORF">SPRG_10515</name>
</gene>
<dbReference type="VEuPathDB" id="FungiDB:SPRG_10515"/>
<dbReference type="GeneID" id="24132623"/>
<evidence type="ECO:0000256" key="1">
    <source>
        <dbReference type="ARBA" id="ARBA00009156"/>
    </source>
</evidence>
<protein>
    <recommendedName>
        <fullName evidence="4">Xylulose kinase</fullName>
        <ecNumber evidence="4">2.7.1.17</ecNumber>
    </recommendedName>
</protein>
<sequence>MKLFVGLDLSTQSMTGVVVAATPMPKPFAVVASRTFQLDDRLPHYGTTKGVLLHGAHVEVPSLMLVEAVDEILCELSAAVEMAGYTMANVVAVSGSAQQHTSVFWSDAELCLPDDASTTLRDHLQDAFAPANGRSWMDATTTAECRALEAAVGGAQRLADVTGSRGYERFTLIQLLSLDRDLLERAGRVSIASSLLTSLFLGAFAPIDHSDGSGMNLMDIATRQWSRDVLNAVEDRWVPSSTLERLLGPAPTASHMSLGPIAPYFVERFGFTKTCRVIPFSGDNPCTLAGMGLASVGDVGISLGTSGCMFVVAAPEAIRPSGEEGHVLTNPVDPKTLMGMLCFKNGSLARENVRDRRADGSWAEFSRLMDATPPGNNGVMGFFYLTPEITPVVPTESAAPTLSGIHGYTADGSALDLLQSPPAVEIRAMVEWQCLAMACHLQKLYHGPIARLILAGGASVNRSLVETLANVFNAPVYIEDNKVNTAALGGALRAQHGAACDDAGMYRPFDPKVGLELRATPAPETRHVYEHMIRRFPSLEATAIAAQRQRFGP</sequence>
<evidence type="ECO:0000313" key="8">
    <source>
        <dbReference type="Proteomes" id="UP000030745"/>
    </source>
</evidence>
<dbReference type="Pfam" id="PF02782">
    <property type="entry name" value="FGGY_C"/>
    <property type="match status" value="1"/>
</dbReference>
<dbReference type="InterPro" id="IPR042024">
    <property type="entry name" value="D-XK_euk"/>
</dbReference>
<dbReference type="SUPFAM" id="SSF53067">
    <property type="entry name" value="Actin-like ATPase domain"/>
    <property type="match status" value="2"/>
</dbReference>
<dbReference type="OrthoDB" id="1728974at2759"/>
<dbReference type="AlphaFoldDB" id="A0A067CAB6"/>
<evidence type="ECO:0000256" key="3">
    <source>
        <dbReference type="ARBA" id="ARBA00022777"/>
    </source>
</evidence>
<evidence type="ECO:0000313" key="7">
    <source>
        <dbReference type="EMBL" id="KDO23737.1"/>
    </source>
</evidence>
<dbReference type="PANTHER" id="PTHR10196">
    <property type="entry name" value="SUGAR KINASE"/>
    <property type="match status" value="1"/>
</dbReference>
<dbReference type="Pfam" id="PF00370">
    <property type="entry name" value="FGGY_N"/>
    <property type="match status" value="1"/>
</dbReference>
<dbReference type="OMA" id="NSCALGG"/>
<comment type="similarity">
    <text evidence="1 4">Belongs to the FGGY kinase family.</text>
</comment>
<evidence type="ECO:0000256" key="4">
    <source>
        <dbReference type="RuleBase" id="RU367058"/>
    </source>
</evidence>
<dbReference type="GO" id="GO:0042732">
    <property type="term" value="P:D-xylose metabolic process"/>
    <property type="evidence" value="ECO:0007669"/>
    <property type="project" value="UniProtKB-UniRule"/>
</dbReference>
<keyword evidence="2 4" id="KW-0808">Transferase</keyword>
<keyword evidence="4" id="KW-0119">Carbohydrate metabolism</keyword>
<dbReference type="GO" id="GO:0005997">
    <property type="term" value="P:xylulose metabolic process"/>
    <property type="evidence" value="ECO:0007669"/>
    <property type="project" value="TreeGrafter"/>
</dbReference>
<dbReference type="CDD" id="cd07776">
    <property type="entry name" value="ASKHA_NBD_FGGY_SpXK-like"/>
    <property type="match status" value="1"/>
</dbReference>
<keyword evidence="4" id="KW-0859">Xylose metabolism</keyword>
<dbReference type="Gene3D" id="3.30.420.40">
    <property type="match status" value="2"/>
</dbReference>
<feature type="domain" description="Carbohydrate kinase FGGY N-terminal" evidence="5">
    <location>
        <begin position="135"/>
        <end position="288"/>
    </location>
</feature>
<comment type="catalytic activity">
    <reaction evidence="4">
        <text>D-xylulose + ATP = D-xylulose 5-phosphate + ADP + H(+)</text>
        <dbReference type="Rhea" id="RHEA:10964"/>
        <dbReference type="ChEBI" id="CHEBI:15378"/>
        <dbReference type="ChEBI" id="CHEBI:17140"/>
        <dbReference type="ChEBI" id="CHEBI:30616"/>
        <dbReference type="ChEBI" id="CHEBI:57737"/>
        <dbReference type="ChEBI" id="CHEBI:456216"/>
        <dbReference type="EC" id="2.7.1.17"/>
    </reaction>
</comment>
<dbReference type="GO" id="GO:0005829">
    <property type="term" value="C:cytosol"/>
    <property type="evidence" value="ECO:0007669"/>
    <property type="project" value="TreeGrafter"/>
</dbReference>
<dbReference type="GO" id="GO:0005524">
    <property type="term" value="F:ATP binding"/>
    <property type="evidence" value="ECO:0007669"/>
    <property type="project" value="UniProtKB-KW"/>
</dbReference>
<evidence type="ECO:0000256" key="2">
    <source>
        <dbReference type="ARBA" id="ARBA00022679"/>
    </source>
</evidence>
<keyword evidence="3 4" id="KW-0418">Kinase</keyword>
<keyword evidence="4" id="KW-0547">Nucleotide-binding</keyword>
<keyword evidence="8" id="KW-1185">Reference proteome</keyword>
<dbReference type="EC" id="2.7.1.17" evidence="4"/>
<dbReference type="EMBL" id="KK583250">
    <property type="protein sequence ID" value="KDO23737.1"/>
    <property type="molecule type" value="Genomic_DNA"/>
</dbReference>
<reference evidence="7 8" key="1">
    <citation type="journal article" date="2013" name="PLoS Genet.">
        <title>Distinctive expansion of potential virulence genes in the genome of the oomycete fish pathogen Saprolegnia parasitica.</title>
        <authorList>
            <person name="Jiang R.H."/>
            <person name="de Bruijn I."/>
            <person name="Haas B.J."/>
            <person name="Belmonte R."/>
            <person name="Lobach L."/>
            <person name="Christie J."/>
            <person name="van den Ackerveken G."/>
            <person name="Bottin A."/>
            <person name="Bulone V."/>
            <person name="Diaz-Moreno S.M."/>
            <person name="Dumas B."/>
            <person name="Fan L."/>
            <person name="Gaulin E."/>
            <person name="Govers F."/>
            <person name="Grenville-Briggs L.J."/>
            <person name="Horner N.R."/>
            <person name="Levin J.Z."/>
            <person name="Mammella M."/>
            <person name="Meijer H.J."/>
            <person name="Morris P."/>
            <person name="Nusbaum C."/>
            <person name="Oome S."/>
            <person name="Phillips A.J."/>
            <person name="van Rooyen D."/>
            <person name="Rzeszutek E."/>
            <person name="Saraiva M."/>
            <person name="Secombes C.J."/>
            <person name="Seidl M.F."/>
            <person name="Snel B."/>
            <person name="Stassen J.H."/>
            <person name="Sykes S."/>
            <person name="Tripathy S."/>
            <person name="van den Berg H."/>
            <person name="Vega-Arreguin J.C."/>
            <person name="Wawra S."/>
            <person name="Young S.K."/>
            <person name="Zeng Q."/>
            <person name="Dieguez-Uribeondo J."/>
            <person name="Russ C."/>
            <person name="Tyler B.M."/>
            <person name="van West P."/>
        </authorList>
    </citation>
    <scope>NUCLEOTIDE SEQUENCE [LARGE SCALE GENOMIC DNA]</scope>
    <source>
        <strain evidence="7 8">CBS 223.65</strain>
    </source>
</reference>
<dbReference type="InterPro" id="IPR018485">
    <property type="entry name" value="FGGY_C"/>
</dbReference>
<dbReference type="KEGG" id="spar:SPRG_10515"/>
<dbReference type="STRING" id="695850.A0A067CAB6"/>
<proteinExistence type="inferred from homology"/>
<dbReference type="Proteomes" id="UP000030745">
    <property type="component" value="Unassembled WGS sequence"/>
</dbReference>
<name>A0A067CAB6_SAPPC</name>
<dbReference type="InterPro" id="IPR043129">
    <property type="entry name" value="ATPase_NBD"/>
</dbReference>